<evidence type="ECO:0000313" key="3">
    <source>
        <dbReference type="Proteomes" id="UP000608345"/>
    </source>
</evidence>
<dbReference type="InterPro" id="IPR035897">
    <property type="entry name" value="Toll_tir_struct_dom_sf"/>
</dbReference>
<dbReference type="GO" id="GO:0007165">
    <property type="term" value="P:signal transduction"/>
    <property type="evidence" value="ECO:0007669"/>
    <property type="project" value="InterPro"/>
</dbReference>
<dbReference type="Pfam" id="PF13676">
    <property type="entry name" value="TIR_2"/>
    <property type="match status" value="1"/>
</dbReference>
<proteinExistence type="predicted"/>
<dbReference type="Proteomes" id="UP000608345">
    <property type="component" value="Unassembled WGS sequence"/>
</dbReference>
<dbReference type="InterPro" id="IPR013568">
    <property type="entry name" value="SEFIR_dom"/>
</dbReference>
<dbReference type="RefSeq" id="WP_189384947.1">
    <property type="nucleotide sequence ID" value="NZ_BAABFY010000052.1"/>
</dbReference>
<dbReference type="SUPFAM" id="SSF52200">
    <property type="entry name" value="Toll/Interleukin receptor TIR domain"/>
    <property type="match status" value="1"/>
</dbReference>
<feature type="domain" description="SEFIR" evidence="1">
    <location>
        <begin position="3"/>
        <end position="135"/>
    </location>
</feature>
<organism evidence="2 3">
    <name type="scientific">Advenella faeciporci</name>
    <dbReference type="NCBI Taxonomy" id="797535"/>
    <lineage>
        <taxon>Bacteria</taxon>
        <taxon>Pseudomonadati</taxon>
        <taxon>Pseudomonadota</taxon>
        <taxon>Betaproteobacteria</taxon>
        <taxon>Burkholderiales</taxon>
        <taxon>Alcaligenaceae</taxon>
    </lineage>
</organism>
<dbReference type="EMBL" id="BMYS01000009">
    <property type="protein sequence ID" value="GGW86733.1"/>
    <property type="molecule type" value="Genomic_DNA"/>
</dbReference>
<reference evidence="2" key="2">
    <citation type="submission" date="2020-09" db="EMBL/GenBank/DDBJ databases">
        <authorList>
            <person name="Sun Q."/>
            <person name="Kim S."/>
        </authorList>
    </citation>
    <scope>NUCLEOTIDE SEQUENCE</scope>
    <source>
        <strain evidence="2">KCTC 23732</strain>
    </source>
</reference>
<dbReference type="AlphaFoldDB" id="A0A918JL84"/>
<protein>
    <recommendedName>
        <fullName evidence="1">SEFIR domain-containing protein</fullName>
    </recommendedName>
</protein>
<keyword evidence="3" id="KW-1185">Reference proteome</keyword>
<comment type="caution">
    <text evidence="2">The sequence shown here is derived from an EMBL/GenBank/DDBJ whole genome shotgun (WGS) entry which is preliminary data.</text>
</comment>
<dbReference type="Gene3D" id="3.40.50.10140">
    <property type="entry name" value="Toll/interleukin-1 receptor homology (TIR) domain"/>
    <property type="match status" value="1"/>
</dbReference>
<gene>
    <name evidence="2" type="ORF">GCM10011450_15830</name>
</gene>
<name>A0A918JL84_9BURK</name>
<sequence length="391" mass="44218">MQTPTVFISYSHDSDGHRDWVYQLACRLVENGVEVVLDQWDIQLGSNILKFMEKGLTNSDRVLVVCTDNYNQKSNEGLGGVGYEKNILTAELFSSQDTNKFIPCIRGVSTKLKTPVCLGGRTYIDFTDDGNFDSNLKQLLHELYGIPLKPKPVLGKSPFAPMDEDALPSIRGESSTVFFSNRFSDAFPGVRGIQWFRQPADAIERLRILFRNPFVFHESTPIWWWRTGDMHINSFDVLAADTVLLDHQELVIDELAAVNAGAYYQSFVYIKAKPSEPTGLYDPASVPSQVEHWGYAREEFGLFRGRPVTRAEYDDGSTVIDGKVVDMDREAELRVRYVTPYNLLIAPHDSPINNNRFDRQRDELLNSILRGEASLDTLVGAVLQLPKRSRA</sequence>
<dbReference type="InterPro" id="IPR000157">
    <property type="entry name" value="TIR_dom"/>
</dbReference>
<reference evidence="2" key="1">
    <citation type="journal article" date="2014" name="Int. J. Syst. Evol. Microbiol.">
        <title>Complete genome sequence of Corynebacterium casei LMG S-19264T (=DSM 44701T), isolated from a smear-ripened cheese.</title>
        <authorList>
            <consortium name="US DOE Joint Genome Institute (JGI-PGF)"/>
            <person name="Walter F."/>
            <person name="Albersmeier A."/>
            <person name="Kalinowski J."/>
            <person name="Ruckert C."/>
        </authorList>
    </citation>
    <scope>NUCLEOTIDE SEQUENCE</scope>
    <source>
        <strain evidence="2">KCTC 23732</strain>
    </source>
</reference>
<evidence type="ECO:0000313" key="2">
    <source>
        <dbReference type="EMBL" id="GGW86733.1"/>
    </source>
</evidence>
<evidence type="ECO:0000259" key="1">
    <source>
        <dbReference type="PROSITE" id="PS51534"/>
    </source>
</evidence>
<accession>A0A918JL84</accession>
<dbReference type="PROSITE" id="PS51534">
    <property type="entry name" value="SEFIR"/>
    <property type="match status" value="1"/>
</dbReference>